<keyword evidence="4" id="KW-1185">Reference proteome</keyword>
<dbReference type="Proteomes" id="UP000442533">
    <property type="component" value="Unassembled WGS sequence"/>
</dbReference>
<feature type="domain" description="Chlorhexidine efflux transporter" evidence="2">
    <location>
        <begin position="4"/>
        <end position="65"/>
    </location>
</feature>
<keyword evidence="1" id="KW-0812">Transmembrane</keyword>
<organism evidence="3 4">
    <name type="scientific">Paracoccus limosus</name>
    <dbReference type="NCBI Taxonomy" id="913252"/>
    <lineage>
        <taxon>Bacteria</taxon>
        <taxon>Pseudomonadati</taxon>
        <taxon>Pseudomonadota</taxon>
        <taxon>Alphaproteobacteria</taxon>
        <taxon>Rhodobacterales</taxon>
        <taxon>Paracoccaceae</taxon>
        <taxon>Paracoccus</taxon>
    </lineage>
</organism>
<feature type="transmembrane region" description="Helical" evidence="1">
    <location>
        <begin position="12"/>
        <end position="32"/>
    </location>
</feature>
<evidence type="ECO:0000256" key="1">
    <source>
        <dbReference type="SAM" id="Phobius"/>
    </source>
</evidence>
<keyword evidence="1" id="KW-0472">Membrane</keyword>
<sequence>MTTRSLPDRLRHALSFELIGLAIFTPLAALVFDQPAQHMGVVGLVAATVATLWNLVFNMGFDRAMVALTGSAVKSIRVRILHTLLFEAGLVLALVPMLAWYLGIGLWQALAMDLAIVVFYLVYTFFFNLAYDRIFPLPQPRRQPIPAA</sequence>
<dbReference type="InterPro" id="IPR058208">
    <property type="entry name" value="PACE"/>
</dbReference>
<keyword evidence="1" id="KW-1133">Transmembrane helix</keyword>
<dbReference type="OrthoDB" id="1631120at2"/>
<name>A0A844H6T1_9RHOB</name>
<proteinExistence type="predicted"/>
<evidence type="ECO:0000313" key="3">
    <source>
        <dbReference type="EMBL" id="MTH35283.1"/>
    </source>
</evidence>
<feature type="transmembrane region" description="Helical" evidence="1">
    <location>
        <begin position="109"/>
        <end position="131"/>
    </location>
</feature>
<feature type="transmembrane region" description="Helical" evidence="1">
    <location>
        <begin position="38"/>
        <end position="59"/>
    </location>
</feature>
<dbReference type="EMBL" id="WMIF01000015">
    <property type="protein sequence ID" value="MTH35283.1"/>
    <property type="molecule type" value="Genomic_DNA"/>
</dbReference>
<evidence type="ECO:0000259" key="2">
    <source>
        <dbReference type="Pfam" id="PF05232"/>
    </source>
</evidence>
<comment type="caution">
    <text evidence="3">The sequence shown here is derived from an EMBL/GenBank/DDBJ whole genome shotgun (WGS) entry which is preliminary data.</text>
</comment>
<dbReference type="NCBIfam" id="NF033664">
    <property type="entry name" value="PACE_transport"/>
    <property type="match status" value="1"/>
</dbReference>
<gene>
    <name evidence="3" type="ORF">GL279_11790</name>
</gene>
<dbReference type="Pfam" id="PF05232">
    <property type="entry name" value="BTP"/>
    <property type="match status" value="2"/>
</dbReference>
<protein>
    <submittedName>
        <fullName evidence="3">PACE efflux transporter</fullName>
    </submittedName>
</protein>
<accession>A0A844H6T1</accession>
<reference evidence="3 4" key="1">
    <citation type="submission" date="2019-11" db="EMBL/GenBank/DDBJ databases">
        <authorList>
            <person name="Dong K."/>
        </authorList>
    </citation>
    <scope>NUCLEOTIDE SEQUENCE [LARGE SCALE GENOMIC DNA]</scope>
    <source>
        <strain evidence="3 4">JCM 17370</strain>
    </source>
</reference>
<feature type="transmembrane region" description="Helical" evidence="1">
    <location>
        <begin position="80"/>
        <end position="103"/>
    </location>
</feature>
<feature type="domain" description="Chlorhexidine efflux transporter" evidence="2">
    <location>
        <begin position="74"/>
        <end position="136"/>
    </location>
</feature>
<dbReference type="InterPro" id="IPR007896">
    <property type="entry name" value="BTP_bacteria"/>
</dbReference>
<dbReference type="RefSeq" id="WP_155064837.1">
    <property type="nucleotide sequence ID" value="NZ_WMIF01000015.1"/>
</dbReference>
<dbReference type="AlphaFoldDB" id="A0A844H6T1"/>
<evidence type="ECO:0000313" key="4">
    <source>
        <dbReference type="Proteomes" id="UP000442533"/>
    </source>
</evidence>